<protein>
    <recommendedName>
        <fullName evidence="4">Probable endolytic peptidoglycan transglycosylase RlpA</fullName>
        <ecNumber evidence="4">4.2.2.-</ecNumber>
    </recommendedName>
</protein>
<reference evidence="8" key="1">
    <citation type="submission" date="2016-10" db="EMBL/GenBank/DDBJ databases">
        <authorList>
            <person name="Varghese N."/>
            <person name="Submissions S."/>
        </authorList>
    </citation>
    <scope>NUCLEOTIDE SEQUENCE [LARGE SCALE GENOMIC DNA]</scope>
    <source>
        <strain evidence="8">DSM 8415</strain>
    </source>
</reference>
<dbReference type="RefSeq" id="WP_092129508.1">
    <property type="nucleotide sequence ID" value="NZ_FMYU01000012.1"/>
</dbReference>
<dbReference type="GO" id="GO:0071555">
    <property type="term" value="P:cell wall organization"/>
    <property type="evidence" value="ECO:0007669"/>
    <property type="project" value="UniProtKB-KW"/>
</dbReference>
<dbReference type="GO" id="GO:0000270">
    <property type="term" value="P:peptidoglycan metabolic process"/>
    <property type="evidence" value="ECO:0007669"/>
    <property type="project" value="UniProtKB-UniRule"/>
</dbReference>
<keyword evidence="7" id="KW-0449">Lipoprotein</keyword>
<dbReference type="GO" id="GO:0008932">
    <property type="term" value="F:lytic endotransglycosylase activity"/>
    <property type="evidence" value="ECO:0007669"/>
    <property type="project" value="UniProtKB-UniRule"/>
</dbReference>
<dbReference type="SUPFAM" id="SSF50685">
    <property type="entry name" value="Barwin-like endoglucanases"/>
    <property type="match status" value="1"/>
</dbReference>
<dbReference type="InterPro" id="IPR012997">
    <property type="entry name" value="RplA"/>
</dbReference>
<name>A0A1G6QNJ6_9BACT</name>
<dbReference type="SUPFAM" id="SSF110997">
    <property type="entry name" value="Sporulation related repeat"/>
    <property type="match status" value="1"/>
</dbReference>
<sequence>MKKLFFLVIFLVSFYMQSCSYIPFVSSTPSIHPMRSVNVGYTEEGLASWYGPQFQGQLTASGEIFDMYKLTAASRTLPLNVYVRVTNLDNNRSTVVKINDRGPFVHGRIIDLSYEAAKQLGMLQAGVVPVKITVVSPNYYVLAANEKFTIQVGAFTDFKNAFDYRNYLSRYFDLVYISSFYTGRETYYRVRVGIFDSQQQAQMYAQNVVSSIVKDYFIVAKD</sequence>
<evidence type="ECO:0000256" key="3">
    <source>
        <dbReference type="ARBA" id="ARBA00023316"/>
    </source>
</evidence>
<keyword evidence="3 4" id="KW-0961">Cell wall biogenesis/degradation</keyword>
<gene>
    <name evidence="4" type="primary">rlpA</name>
    <name evidence="7" type="ORF">SAMN05660835_01627</name>
</gene>
<dbReference type="Gene3D" id="3.30.70.1070">
    <property type="entry name" value="Sporulation related repeat"/>
    <property type="match status" value="1"/>
</dbReference>
<proteinExistence type="inferred from homology"/>
<evidence type="ECO:0000313" key="8">
    <source>
        <dbReference type="Proteomes" id="UP000199411"/>
    </source>
</evidence>
<dbReference type="GO" id="GO:0042834">
    <property type="term" value="F:peptidoglycan binding"/>
    <property type="evidence" value="ECO:0007669"/>
    <property type="project" value="InterPro"/>
</dbReference>
<dbReference type="Gene3D" id="2.40.40.10">
    <property type="entry name" value="RlpA-like domain"/>
    <property type="match status" value="1"/>
</dbReference>
<dbReference type="InterPro" id="IPR036908">
    <property type="entry name" value="RlpA-like_sf"/>
</dbReference>
<dbReference type="InterPro" id="IPR034718">
    <property type="entry name" value="RlpA"/>
</dbReference>
<evidence type="ECO:0000256" key="2">
    <source>
        <dbReference type="ARBA" id="ARBA00023239"/>
    </source>
</evidence>
<dbReference type="InterPro" id="IPR036680">
    <property type="entry name" value="SPOR-like_sf"/>
</dbReference>
<keyword evidence="1" id="KW-0732">Signal</keyword>
<dbReference type="EC" id="4.2.2.-" evidence="4"/>
<dbReference type="AlphaFoldDB" id="A0A1G6QNJ6"/>
<accession>A0A1G6QNJ6</accession>
<dbReference type="OrthoDB" id="9779128at2"/>
<evidence type="ECO:0000256" key="5">
    <source>
        <dbReference type="RuleBase" id="RU003495"/>
    </source>
</evidence>
<evidence type="ECO:0000256" key="4">
    <source>
        <dbReference type="HAMAP-Rule" id="MF_02071"/>
    </source>
</evidence>
<evidence type="ECO:0000313" key="7">
    <source>
        <dbReference type="EMBL" id="SDC93893.1"/>
    </source>
</evidence>
<organism evidence="7 8">
    <name type="scientific">Desulfurella multipotens</name>
    <dbReference type="NCBI Taxonomy" id="79269"/>
    <lineage>
        <taxon>Bacteria</taxon>
        <taxon>Pseudomonadati</taxon>
        <taxon>Campylobacterota</taxon>
        <taxon>Desulfurellia</taxon>
        <taxon>Desulfurellales</taxon>
        <taxon>Desulfurellaceae</taxon>
        <taxon>Desulfurella</taxon>
    </lineage>
</organism>
<dbReference type="Pfam" id="PF03330">
    <property type="entry name" value="DPBB_1"/>
    <property type="match status" value="1"/>
</dbReference>
<dbReference type="InterPro" id="IPR007730">
    <property type="entry name" value="SPOR-like_dom"/>
</dbReference>
<dbReference type="InterPro" id="IPR009009">
    <property type="entry name" value="RlpA-like_DPBB"/>
</dbReference>
<dbReference type="PANTHER" id="PTHR34183:SF1">
    <property type="entry name" value="ENDOLYTIC PEPTIDOGLYCAN TRANSGLYCOSYLASE RLPA"/>
    <property type="match status" value="1"/>
</dbReference>
<dbReference type="Pfam" id="PF05036">
    <property type="entry name" value="SPOR"/>
    <property type="match status" value="1"/>
</dbReference>
<keyword evidence="2 4" id="KW-0456">Lyase</keyword>
<evidence type="ECO:0000259" key="6">
    <source>
        <dbReference type="PROSITE" id="PS51724"/>
    </source>
</evidence>
<feature type="domain" description="SPOR" evidence="6">
    <location>
        <begin position="142"/>
        <end position="221"/>
    </location>
</feature>
<evidence type="ECO:0000256" key="1">
    <source>
        <dbReference type="ARBA" id="ARBA00022729"/>
    </source>
</evidence>
<dbReference type="PROSITE" id="PS51724">
    <property type="entry name" value="SPOR"/>
    <property type="match status" value="1"/>
</dbReference>
<comment type="similarity">
    <text evidence="4 5">Belongs to the RlpA family.</text>
</comment>
<dbReference type="EMBL" id="FMYU01000012">
    <property type="protein sequence ID" value="SDC93893.1"/>
    <property type="molecule type" value="Genomic_DNA"/>
</dbReference>
<dbReference type="Proteomes" id="UP000199411">
    <property type="component" value="Unassembled WGS sequence"/>
</dbReference>
<keyword evidence="8" id="KW-1185">Reference proteome</keyword>
<dbReference type="NCBIfam" id="TIGR00413">
    <property type="entry name" value="rlpA"/>
    <property type="match status" value="1"/>
</dbReference>
<dbReference type="HAMAP" id="MF_02071">
    <property type="entry name" value="RlpA"/>
    <property type="match status" value="1"/>
</dbReference>
<dbReference type="PANTHER" id="PTHR34183">
    <property type="entry name" value="ENDOLYTIC PEPTIDOGLYCAN TRANSGLYCOSYLASE RLPA"/>
    <property type="match status" value="1"/>
</dbReference>
<dbReference type="CDD" id="cd22268">
    <property type="entry name" value="DPBB_RlpA-like"/>
    <property type="match status" value="1"/>
</dbReference>
<comment type="function">
    <text evidence="4">Lytic transglycosylase with a strong preference for naked glycan strands that lack stem peptides.</text>
</comment>